<evidence type="ECO:0000256" key="2">
    <source>
        <dbReference type="SAM" id="SignalP"/>
    </source>
</evidence>
<organism evidence="3 4">
    <name type="scientific">Ascaris lumbricoides</name>
    <name type="common">Giant roundworm</name>
    <dbReference type="NCBI Taxonomy" id="6252"/>
    <lineage>
        <taxon>Eukaryota</taxon>
        <taxon>Metazoa</taxon>
        <taxon>Ecdysozoa</taxon>
        <taxon>Nematoda</taxon>
        <taxon>Chromadorea</taxon>
        <taxon>Rhabditida</taxon>
        <taxon>Spirurina</taxon>
        <taxon>Ascaridomorpha</taxon>
        <taxon>Ascaridoidea</taxon>
        <taxon>Ascarididae</taxon>
        <taxon>Ascaris</taxon>
    </lineage>
</organism>
<dbReference type="AlphaFoldDB" id="A0A0M3I0H1"/>
<name>A0A0M3I0H1_ASCLU</name>
<feature type="region of interest" description="Disordered" evidence="1">
    <location>
        <begin position="125"/>
        <end position="149"/>
    </location>
</feature>
<evidence type="ECO:0000256" key="1">
    <source>
        <dbReference type="SAM" id="MobiDB-lite"/>
    </source>
</evidence>
<dbReference type="Proteomes" id="UP000036681">
    <property type="component" value="Unplaced"/>
</dbReference>
<reference evidence="4" key="1">
    <citation type="submission" date="2017-02" db="UniProtKB">
        <authorList>
            <consortium name="WormBaseParasite"/>
        </authorList>
    </citation>
    <scope>IDENTIFICATION</scope>
</reference>
<sequence length="255" mass="27605">MSTLLICLLVSSIASTYAATGDCSTVNDLLTSVNGTEPQLVTSLKNGAQNLGLMQRTQLIAFADRLYRTVLSQTLPSWERLYNTQVLIYQFMGSDPSLLTTVPSIPVGTWGTVAQLLMCNPNATTTTSTTTTSSNASTSTQPTTSTVTARPANCSASSMVLTVLNNNQSVLVRALHDYSNNATHLGMMEKTSLRNLANRIHNTVLMNQTYTDAQKLELVKVLLTEFIKTSPERMAYLPPISLGTWGTVGELMNCP</sequence>
<protein>
    <submittedName>
        <fullName evidence="4">Secreted protein</fullName>
    </submittedName>
</protein>
<accession>A0A0M3I0H1</accession>
<dbReference type="WBParaSite" id="ALUE_0000962001-mRNA-1">
    <property type="protein sequence ID" value="ALUE_0000962001-mRNA-1"/>
    <property type="gene ID" value="ALUE_0000962001"/>
</dbReference>
<feature type="compositionally biased region" description="Low complexity" evidence="1">
    <location>
        <begin position="125"/>
        <end position="148"/>
    </location>
</feature>
<evidence type="ECO:0000313" key="4">
    <source>
        <dbReference type="WBParaSite" id="ALUE_0000962001-mRNA-1"/>
    </source>
</evidence>
<feature type="signal peptide" evidence="2">
    <location>
        <begin position="1"/>
        <end position="18"/>
    </location>
</feature>
<feature type="chain" id="PRO_5005656509" evidence="2">
    <location>
        <begin position="19"/>
        <end position="255"/>
    </location>
</feature>
<keyword evidence="3" id="KW-1185">Reference proteome</keyword>
<keyword evidence="2" id="KW-0732">Signal</keyword>
<proteinExistence type="predicted"/>
<evidence type="ECO:0000313" key="3">
    <source>
        <dbReference type="Proteomes" id="UP000036681"/>
    </source>
</evidence>